<evidence type="ECO:0000313" key="1">
    <source>
        <dbReference type="EMBL" id="AWB69100.1"/>
    </source>
</evidence>
<dbReference type="Proteomes" id="UP000244441">
    <property type="component" value="Chromosome"/>
</dbReference>
<dbReference type="CDD" id="cd07389">
    <property type="entry name" value="MPP_PhoD"/>
    <property type="match status" value="1"/>
</dbReference>
<reference evidence="1 2" key="1">
    <citation type="submission" date="2018-01" db="EMBL/GenBank/DDBJ databases">
        <title>Genome sequence of a Cantenovulum-like bacteria.</title>
        <authorList>
            <person name="Tan W.R."/>
            <person name="Lau N.-S."/>
            <person name="Go F."/>
            <person name="Amirul A.-A.A."/>
        </authorList>
    </citation>
    <scope>NUCLEOTIDE SEQUENCE [LARGE SCALE GENOMIC DNA]</scope>
    <source>
        <strain evidence="1 2">CCB-QB4</strain>
    </source>
</reference>
<accession>A0A2S0VY94</accession>
<dbReference type="InterPro" id="IPR029052">
    <property type="entry name" value="Metallo-depent_PP-like"/>
</dbReference>
<dbReference type="Gene3D" id="3.60.21.70">
    <property type="entry name" value="PhoD-like phosphatase"/>
    <property type="match status" value="1"/>
</dbReference>
<dbReference type="KEGG" id="cate:C2869_19650"/>
<name>A0A2S0VY94_9ALTE</name>
<dbReference type="EMBL" id="CP026604">
    <property type="protein sequence ID" value="AWB69100.1"/>
    <property type="molecule type" value="Genomic_DNA"/>
</dbReference>
<dbReference type="InterPro" id="IPR038607">
    <property type="entry name" value="PhoD-like_sf"/>
</dbReference>
<proteinExistence type="predicted"/>
<dbReference type="OrthoDB" id="9795624at2"/>
<gene>
    <name evidence="1" type="ORF">C2869_19650</name>
</gene>
<keyword evidence="2" id="KW-1185">Reference proteome</keyword>
<dbReference type="SUPFAM" id="SSF56300">
    <property type="entry name" value="Metallo-dependent phosphatases"/>
    <property type="match status" value="1"/>
</dbReference>
<evidence type="ECO:0000313" key="2">
    <source>
        <dbReference type="Proteomes" id="UP000244441"/>
    </source>
</evidence>
<protein>
    <recommendedName>
        <fullName evidence="3">PhoD-like phosphatase</fullName>
    </recommendedName>
</protein>
<evidence type="ECO:0008006" key="3">
    <source>
        <dbReference type="Google" id="ProtNLM"/>
    </source>
</evidence>
<dbReference type="PANTHER" id="PTHR37031">
    <property type="entry name" value="METALLOPHOSPHATASE BINDING DOMAIN PROTEIN"/>
    <property type="match status" value="1"/>
</dbReference>
<dbReference type="AlphaFoldDB" id="A0A2S0VY94"/>
<sequence length="629" mass="71630">MLAGPILRHVSSAQLTLWLVTRQPICAELVIKEQSKQLFSADLKPDNCSSIQVGEQCFIHHIDVHFEQPLPQDTLLSYDLLFQAALGQNPESKVNLKQLVPELCYQDQECVTFTIASEIKSLMHGSCRKPHHNQDDALAVLDDKLAVVADDATQRPAMLILSGDQVYVDDVAGPMLSVIHQVMDELGLYEESWQGTEINDTQELLTSDKCYYYREALLPDDKASQKVLDLVFLGARKPIFTSVGAHNHLITLSEMLAMYLLVWSPTLWKKVNLNLLKPQLPAEFNARFDDEAKCIERFVDTLPKVRRALAHIPTYMIFDDHDVTDDWNLTRGWEEAAYGNPYSKRIIGNALIAYWLCQGWGNQKQNFDILAEKIADKFTPQGVVEHDTVVDNILDWPHWHFYLDTKPKVLVLDTRTHRWRSESNANKPSGLMDWETLSELQSELINEPSVIMVSPAPVFGVKLIEAIQAIFTFFGKPLVVDAENWMAHKGSASVILNIFRHAKTPPHFVILSGDVHYSFAYDVTLRFRRNSPRILQVTASGLKNAFPDTLIRRLDKINRALYSHRSPLNWFTKRRQMSVKRRLIKQNGEIKDDAVLFNHAAIGEVIMADNIDDVVVKVHTSDGREVEFD</sequence>
<organism evidence="1 2">
    <name type="scientific">Saccharobesus litoralis</name>
    <dbReference type="NCBI Taxonomy" id="2172099"/>
    <lineage>
        <taxon>Bacteria</taxon>
        <taxon>Pseudomonadati</taxon>
        <taxon>Pseudomonadota</taxon>
        <taxon>Gammaproteobacteria</taxon>
        <taxon>Alteromonadales</taxon>
        <taxon>Alteromonadaceae</taxon>
        <taxon>Saccharobesus</taxon>
    </lineage>
</organism>
<dbReference type="InterPro" id="IPR018946">
    <property type="entry name" value="PhoD-like_MPP"/>
</dbReference>
<dbReference type="PANTHER" id="PTHR37031:SF2">
    <property type="entry name" value="PHOD-LIKE PHOSPHATASE METALLOPHOSPHATASE DOMAIN-CONTAINING PROTEIN"/>
    <property type="match status" value="1"/>
</dbReference>